<dbReference type="PROSITE" id="PS00141">
    <property type="entry name" value="ASP_PROTEASE"/>
    <property type="match status" value="7"/>
</dbReference>
<dbReference type="PANTHER" id="PTHR47966:SF51">
    <property type="entry name" value="BETA-SITE APP-CLEAVING ENZYME, ISOFORM A-RELATED"/>
    <property type="match status" value="1"/>
</dbReference>
<sequence>MFPTALLTTLLLALSVAANPVLVSRSPVSLPLSRRLNLTSAHNLVRHDQNRAQALKLKGAARAAGKPIAERSIIDTQVDNQAVTYLASVQVGSPATTFDLLVDTGSSNTWVGAGTRFRSTSTTKSTGQRVAVTYGSGSFSGTEFIDQVVIGPGLTINSQSIGVASRSTGFAGVDGIIGIGPVDLTIDTLSPDTSSTIPTVTDNLFSQGTISAHEIGILFAPSITGNDLNGVITWGGVDNTLFTGSITFIPVTSTAPSSEFWGIDQTITYGSTTILSQTAGIVDTGTTLVLLASDGFAAYQKATGGVNDRNTGLLKITSAQFSNLQPLVFKTGGATFSLSPNAQLWPRALNTDIGGVANAIYLIVNNLGTPSGEGFDFVNGFAFLERFYSVFDTANNQLYWPPSFSYFLSLLTLCWSPVSLPLSRRLNLTSVHNLVRHDQNRARALKLKGAARAAGSPLAERAVIDEQVDNQAVTYIASVQVGSPATTFELLVDTGSSNTWVGAGTKFKSTSTTKSTGQKVAVTYGSGSFSGTEFIDQVTIAGGLTISQQSIGVASTSEGFEGVDGIIGIGPVDLTLDTLSPATTSTIPTVVDNLFAQGTISSREIGILFAPSITGNDLNGVISWGGPDSAEFTGSITFLPVTKTSPASEFWGIDQTITYAGTTILAETAGIVDTGTTLILLASNGFAAYQKATGAVLDRNTGLLKITSAQFSSLQPLTFTAPGANPCGLVPDAQAWPRALNTDIGGVAGAIYLIVNDLGTPSGEGFDFVNGFAFLERFYSVFDTANNRVGFAETQFTVMLAATILATLYLIICVAANPVLVNRAPVVLPLARRLNFTSVHNLVRHDQNRAKALKLKGAAKAAGQPDSQAAVTSSQVDNQAVTYVASVGVGNPATQYDLIVDTGSSNTWVGAGKAFARTSTTSSTINLVSVTYGSGSFSGREVTDQVSIAPGLTISKQSIGVADESEGFEGVDGIIGSSSHQRNSLNAFSIGPVDLTEGTLIPSIFSTIPTVTDNLFSQGTIPAHEIGISFQPSITGNDLNGEITWGGTDATKFIGSITFIPITSTSPANEFWGIDESISYAGQTILSTTAGIVDTGAKATLKFRAPTRNPIGTTLVLLATDGFDAYQAATGAVLDQTTGLLTLTAAQFSNLQNLDFTTGGATFSLTPNAQLWPRALNTDIGGIAGNIYLIVNDLGTPSGEGLDFINGFAFLERFYSVFDTAGKQVGFAPTLFTDATMFSSAFLATLLLSLSVAASPVVVNKSPVSLPLSRRLNLTSVHNLVRHDQNRAKALKSRGNSKPVGARRSEDAVIDSSVDNQAVTYVASVGVGNPPTQYNLIVDTGSSNTWVGAGKAYGPTSSRSGPVDVVSVTYGSGSVIGFEWIDEVTIAPSLVIPNQSIGGALLDGGFSGYDGILGLGPVDLTEGTLLLSPTSTIPTVTDNFFSRGSIPADEIGISFEPSITGNDLNGEITWGGTDAAKFTGTITYIPITSTSPAKDYWGIDQSITYAGQTILSTTAGVVDTGTTLILIASNGFAAYQAATGAVLDPTTQLLKITAAQFGNLQNLNFNAGGTTFALTPNAQIWPRSLNTDIGGTAGSIYLIVNNLGTPSGGGLDFINGFAFLERFYSVYDTANKRVGLATTPFTTATTN</sequence>
<feature type="signal peptide" evidence="5">
    <location>
        <begin position="1"/>
        <end position="18"/>
    </location>
</feature>
<reference evidence="7 8" key="1">
    <citation type="journal article" date="2018" name="Evol. Lett.">
        <title>Horizontal gene cluster transfer increased hallucinogenic mushroom diversity.</title>
        <authorList>
            <person name="Reynolds H.T."/>
            <person name="Vijayakumar V."/>
            <person name="Gluck-Thaler E."/>
            <person name="Korotkin H.B."/>
            <person name="Matheny P.B."/>
            <person name="Slot J.C."/>
        </authorList>
    </citation>
    <scope>NUCLEOTIDE SEQUENCE [LARGE SCALE GENOMIC DNA]</scope>
    <source>
        <strain evidence="7 8">SRW20</strain>
    </source>
</reference>
<dbReference type="PRINTS" id="PR00792">
    <property type="entry name" value="PEPSIN"/>
</dbReference>
<comment type="caution">
    <text evidence="7">The sequence shown here is derived from an EMBL/GenBank/DDBJ whole genome shotgun (WGS) entry which is preliminary data.</text>
</comment>
<evidence type="ECO:0000313" key="7">
    <source>
        <dbReference type="EMBL" id="PPR05338.1"/>
    </source>
</evidence>
<dbReference type="InterPro" id="IPR001461">
    <property type="entry name" value="Aspartic_peptidase_A1"/>
</dbReference>
<organism evidence="7 8">
    <name type="scientific">Gymnopilus dilepis</name>
    <dbReference type="NCBI Taxonomy" id="231916"/>
    <lineage>
        <taxon>Eukaryota</taxon>
        <taxon>Fungi</taxon>
        <taxon>Dikarya</taxon>
        <taxon>Basidiomycota</taxon>
        <taxon>Agaricomycotina</taxon>
        <taxon>Agaricomycetes</taxon>
        <taxon>Agaricomycetidae</taxon>
        <taxon>Agaricales</taxon>
        <taxon>Agaricineae</taxon>
        <taxon>Hymenogastraceae</taxon>
        <taxon>Gymnopilus</taxon>
    </lineage>
</organism>
<dbReference type="OrthoDB" id="660550at2759"/>
<feature type="domain" description="Peptidase A1" evidence="6">
    <location>
        <begin position="475"/>
        <end position="792"/>
    </location>
</feature>
<feature type="domain" description="Peptidase A1" evidence="6">
    <location>
        <begin position="85"/>
        <end position="401"/>
    </location>
</feature>
<dbReference type="Proteomes" id="UP000284706">
    <property type="component" value="Unassembled WGS sequence"/>
</dbReference>
<keyword evidence="5" id="KW-0732">Signal</keyword>
<dbReference type="EMBL" id="NHYE01000488">
    <property type="protein sequence ID" value="PPR05338.1"/>
    <property type="molecule type" value="Genomic_DNA"/>
</dbReference>
<protein>
    <recommendedName>
        <fullName evidence="6">Peptidase A1 domain-containing protein</fullName>
    </recommendedName>
</protein>
<dbReference type="SUPFAM" id="SSF50630">
    <property type="entry name" value="Acid proteases"/>
    <property type="match status" value="4"/>
</dbReference>
<dbReference type="Gene3D" id="2.40.70.10">
    <property type="entry name" value="Acid Proteases"/>
    <property type="match status" value="8"/>
</dbReference>
<dbReference type="InterPro" id="IPR021109">
    <property type="entry name" value="Peptidase_aspartic_dom_sf"/>
</dbReference>
<evidence type="ECO:0000256" key="4">
    <source>
        <dbReference type="RuleBase" id="RU000454"/>
    </source>
</evidence>
<proteinExistence type="inferred from homology"/>
<dbReference type="PANTHER" id="PTHR47966">
    <property type="entry name" value="BETA-SITE APP-CLEAVING ENZYME, ISOFORM A-RELATED"/>
    <property type="match status" value="1"/>
</dbReference>
<dbReference type="Pfam" id="PF00026">
    <property type="entry name" value="Asp"/>
    <property type="match status" value="4"/>
</dbReference>
<evidence type="ECO:0000256" key="5">
    <source>
        <dbReference type="SAM" id="SignalP"/>
    </source>
</evidence>
<keyword evidence="4" id="KW-0645">Protease</keyword>
<dbReference type="InterPro" id="IPR034164">
    <property type="entry name" value="Pepsin-like_dom"/>
</dbReference>
<name>A0A409YQQ4_9AGAR</name>
<dbReference type="InterPro" id="IPR001969">
    <property type="entry name" value="Aspartic_peptidase_AS"/>
</dbReference>
<dbReference type="InterPro" id="IPR033121">
    <property type="entry name" value="PEPTIDASE_A1"/>
</dbReference>
<dbReference type="GO" id="GO:0006508">
    <property type="term" value="P:proteolysis"/>
    <property type="evidence" value="ECO:0007669"/>
    <property type="project" value="UniProtKB-KW"/>
</dbReference>
<accession>A0A409YQQ4</accession>
<feature type="domain" description="Peptidase A1" evidence="6">
    <location>
        <begin position="1321"/>
        <end position="1637"/>
    </location>
</feature>
<evidence type="ECO:0000313" key="8">
    <source>
        <dbReference type="Proteomes" id="UP000284706"/>
    </source>
</evidence>
<dbReference type="GO" id="GO:0004190">
    <property type="term" value="F:aspartic-type endopeptidase activity"/>
    <property type="evidence" value="ECO:0007669"/>
    <property type="project" value="UniProtKB-KW"/>
</dbReference>
<keyword evidence="4" id="KW-0378">Hydrolase</keyword>
<feature type="chain" id="PRO_5019301105" description="Peptidase A1 domain-containing protein" evidence="5">
    <location>
        <begin position="19"/>
        <end position="1647"/>
    </location>
</feature>
<feature type="active site" evidence="3">
    <location>
        <position position="493"/>
    </location>
</feature>
<evidence type="ECO:0000256" key="1">
    <source>
        <dbReference type="ARBA" id="ARBA00007447"/>
    </source>
</evidence>
<comment type="similarity">
    <text evidence="1 4">Belongs to the peptidase A1 family.</text>
</comment>
<evidence type="ECO:0000256" key="3">
    <source>
        <dbReference type="PIRSR" id="PIRSR601461-1"/>
    </source>
</evidence>
<dbReference type="InParanoid" id="A0A409YQQ4"/>
<keyword evidence="8" id="KW-1185">Reference proteome</keyword>
<evidence type="ECO:0000259" key="6">
    <source>
        <dbReference type="PROSITE" id="PS51767"/>
    </source>
</evidence>
<feature type="active site" evidence="3">
    <location>
        <position position="673"/>
    </location>
</feature>
<dbReference type="CDD" id="cd05471">
    <property type="entry name" value="pepsin_like"/>
    <property type="match status" value="4"/>
</dbReference>
<gene>
    <name evidence="7" type="ORF">CVT26_011601</name>
</gene>
<keyword evidence="2 4" id="KW-0064">Aspartyl protease</keyword>
<feature type="domain" description="Peptidase A1" evidence="6">
    <location>
        <begin position="883"/>
        <end position="1228"/>
    </location>
</feature>
<dbReference type="STRING" id="231916.A0A409YQQ4"/>
<dbReference type="PROSITE" id="PS51767">
    <property type="entry name" value="PEPTIDASE_A1"/>
    <property type="match status" value="4"/>
</dbReference>
<evidence type="ECO:0000256" key="2">
    <source>
        <dbReference type="ARBA" id="ARBA00022750"/>
    </source>
</evidence>